<feature type="region of interest" description="Disordered" evidence="1">
    <location>
        <begin position="200"/>
        <end position="227"/>
    </location>
</feature>
<protein>
    <recommendedName>
        <fullName evidence="2">Flagellar hook-length control protein-like C-terminal domain-containing protein</fullName>
    </recommendedName>
</protein>
<gene>
    <name evidence="3" type="ORF">G3446_01085</name>
</gene>
<dbReference type="Pfam" id="PF02120">
    <property type="entry name" value="Flg_hook"/>
    <property type="match status" value="1"/>
</dbReference>
<dbReference type="AlphaFoldDB" id="A0A6M0JSJ9"/>
<organism evidence="3 4">
    <name type="scientific">Thiorhodococcus minor</name>
    <dbReference type="NCBI Taxonomy" id="57489"/>
    <lineage>
        <taxon>Bacteria</taxon>
        <taxon>Pseudomonadati</taxon>
        <taxon>Pseudomonadota</taxon>
        <taxon>Gammaproteobacteria</taxon>
        <taxon>Chromatiales</taxon>
        <taxon>Chromatiaceae</taxon>
        <taxon>Thiorhodococcus</taxon>
    </lineage>
</organism>
<accession>A0A6M0JSJ9</accession>
<evidence type="ECO:0000313" key="3">
    <source>
        <dbReference type="EMBL" id="NEV60496.1"/>
    </source>
</evidence>
<dbReference type="CDD" id="cd17470">
    <property type="entry name" value="T3SS_Flik_C"/>
    <property type="match status" value="1"/>
</dbReference>
<dbReference type="PANTHER" id="PTHR37533">
    <property type="entry name" value="FLAGELLAR HOOK-LENGTH CONTROL PROTEIN"/>
    <property type="match status" value="1"/>
</dbReference>
<evidence type="ECO:0000259" key="2">
    <source>
        <dbReference type="Pfam" id="PF02120"/>
    </source>
</evidence>
<dbReference type="EMBL" id="JAAIJQ010000002">
    <property type="protein sequence ID" value="NEV60496.1"/>
    <property type="molecule type" value="Genomic_DNA"/>
</dbReference>
<name>A0A6M0JSJ9_9GAMM</name>
<reference evidence="3 4" key="1">
    <citation type="submission" date="2020-02" db="EMBL/GenBank/DDBJ databases">
        <title>Genome sequences of Thiorhodococcus mannitoliphagus and Thiorhodococcus minor, purple sulfur photosynthetic bacteria in the gammaproteobacterial family, Chromatiaceae.</title>
        <authorList>
            <person name="Aviles F.A."/>
            <person name="Meyer T.E."/>
            <person name="Kyndt J.A."/>
        </authorList>
    </citation>
    <scope>NUCLEOTIDE SEQUENCE [LARGE SCALE GENOMIC DNA]</scope>
    <source>
        <strain evidence="3 4">DSM 11518</strain>
    </source>
</reference>
<evidence type="ECO:0000256" key="1">
    <source>
        <dbReference type="SAM" id="MobiDB-lite"/>
    </source>
</evidence>
<dbReference type="Gene3D" id="3.30.750.140">
    <property type="match status" value="1"/>
</dbReference>
<comment type="caution">
    <text evidence="3">The sequence shown here is derived from an EMBL/GenBank/DDBJ whole genome shotgun (WGS) entry which is preliminary data.</text>
</comment>
<dbReference type="InterPro" id="IPR052563">
    <property type="entry name" value="FliK"/>
</dbReference>
<dbReference type="PANTHER" id="PTHR37533:SF2">
    <property type="entry name" value="FLAGELLAR HOOK-LENGTH CONTROL PROTEIN"/>
    <property type="match status" value="1"/>
</dbReference>
<proteinExistence type="predicted"/>
<dbReference type="Proteomes" id="UP000483379">
    <property type="component" value="Unassembled WGS sequence"/>
</dbReference>
<sequence>MSDRELAEFVEALRSQLAAGATEQVAGSTTKGAAVSAVQSLAQALGAEQGGQATSDSIAALIGRSFTRSDALAARSMDETAEDAAGLVTGLKGGDASAGLQRAQVFDLSKLLQPGGEGRLAEQVKWTMQAGLESAELKLHPPSLGTLDVRVTMEGDKASVQFVSPHPVVREVLEAALPRLREALAQDGVALVDVSVSEHRAGGGDGSAGSDSGQRDEAQGLDAAADEVGDELGTAVGALSRRLSQHDYFA</sequence>
<keyword evidence="4" id="KW-1185">Reference proteome</keyword>
<evidence type="ECO:0000313" key="4">
    <source>
        <dbReference type="Proteomes" id="UP000483379"/>
    </source>
</evidence>
<dbReference type="InterPro" id="IPR038610">
    <property type="entry name" value="FliK-like_C_sf"/>
</dbReference>
<feature type="domain" description="Flagellar hook-length control protein-like C-terminal" evidence="2">
    <location>
        <begin position="122"/>
        <end position="202"/>
    </location>
</feature>
<dbReference type="InterPro" id="IPR021136">
    <property type="entry name" value="Flagellar_hook_control-like_C"/>
</dbReference>